<dbReference type="GO" id="GO:0055085">
    <property type="term" value="P:transmembrane transport"/>
    <property type="evidence" value="ECO:0007669"/>
    <property type="project" value="UniProtKB-UniRule"/>
</dbReference>
<feature type="domain" description="ABC3 transporter permease C-terminal" evidence="7">
    <location>
        <begin position="71"/>
        <end position="191"/>
    </location>
</feature>
<gene>
    <name evidence="8" type="primary">bceb_2</name>
    <name evidence="8" type="ORF">DYZ50_02723</name>
</gene>
<feature type="transmembrane region" description="Helical" evidence="6">
    <location>
        <begin position="208"/>
        <end position="226"/>
    </location>
</feature>
<evidence type="ECO:0000256" key="2">
    <source>
        <dbReference type="ARBA" id="ARBA00022475"/>
    </source>
</evidence>
<comment type="similarity">
    <text evidence="6">Belongs to the ABC-4 integral membrane protein family.</text>
</comment>
<proteinExistence type="inferred from homology"/>
<evidence type="ECO:0000313" key="8">
    <source>
        <dbReference type="EMBL" id="RJZ19239.1"/>
    </source>
</evidence>
<protein>
    <submittedName>
        <fullName evidence="8">Bacitracin export permease protein BceB</fullName>
    </submittedName>
</protein>
<evidence type="ECO:0000313" key="9">
    <source>
        <dbReference type="Proteomes" id="UP000285054"/>
    </source>
</evidence>
<dbReference type="Pfam" id="PF02687">
    <property type="entry name" value="FtsX"/>
    <property type="match status" value="1"/>
</dbReference>
<evidence type="ECO:0000259" key="7">
    <source>
        <dbReference type="Pfam" id="PF02687"/>
    </source>
</evidence>
<organism evidence="8 9">
    <name type="scientific">Listeria monocytogenes</name>
    <dbReference type="NCBI Taxonomy" id="1639"/>
    <lineage>
        <taxon>Bacteria</taxon>
        <taxon>Bacillati</taxon>
        <taxon>Bacillota</taxon>
        <taxon>Bacilli</taxon>
        <taxon>Bacillales</taxon>
        <taxon>Listeriaceae</taxon>
        <taxon>Listeria</taxon>
    </lineage>
</organism>
<evidence type="ECO:0000256" key="6">
    <source>
        <dbReference type="PIRNR" id="PIRNR018968"/>
    </source>
</evidence>
<dbReference type="PANTHER" id="PTHR46795:SF3">
    <property type="entry name" value="ABC TRANSPORTER PERMEASE"/>
    <property type="match status" value="1"/>
</dbReference>
<feature type="transmembrane region" description="Helical" evidence="6">
    <location>
        <begin position="169"/>
        <end position="188"/>
    </location>
</feature>
<keyword evidence="2 6" id="KW-1003">Cell membrane</keyword>
<dbReference type="InterPro" id="IPR027022">
    <property type="entry name" value="ABC_permease_BceB-typ"/>
</dbReference>
<dbReference type="Proteomes" id="UP000285054">
    <property type="component" value="Unassembled WGS sequence"/>
</dbReference>
<evidence type="ECO:0000256" key="4">
    <source>
        <dbReference type="ARBA" id="ARBA00022989"/>
    </source>
</evidence>
<evidence type="ECO:0000256" key="3">
    <source>
        <dbReference type="ARBA" id="ARBA00022692"/>
    </source>
</evidence>
<keyword evidence="5 6" id="KW-0472">Membrane</keyword>
<keyword evidence="3 6" id="KW-0812">Transmembrane</keyword>
<feature type="transmembrane region" description="Helical" evidence="6">
    <location>
        <begin position="68"/>
        <end position="91"/>
    </location>
</feature>
<dbReference type="GO" id="GO:0005886">
    <property type="term" value="C:plasma membrane"/>
    <property type="evidence" value="ECO:0007669"/>
    <property type="project" value="UniProtKB-SubCell"/>
</dbReference>
<sequence length="670" mass="77125">MFWRFLEVAKTMLFKVALTNMRKNFNQYIVYFVSLIVCVLVFFTFVSLSYNPLIDTVFKRWELFGPAMFSSASLMLILFIIFFIFYSNSFFLKRRKREIGLYSLLGLRKSQIVLVLFFENAMLYMLATIFGVLIGIFSSKLFAMVLFWIVGLAIDAEFIISFKAIIDTMLVFFGIMLFTSVYAVFLVLRYNLNQLFKNDEKEEKVAKGSLVFMLIGLALIAFGYYVATRNIEESPIWLAYGFFDLILVILACVILGTWLMVRFGTPYVIRQLYNNKRFFYKGTNVLGITSLRFRLKKNASTIAMIAVLSATTLTIIGSMSSFYVRTINDISAENPSSYQVLNISAKNEKEIIQTIHDDQDHKLKKLMQAEMLSAEVEYKDIPKYKMHMDTFIHTIVSESEYNRIGERQQSDFVQSKKIAYGEAILLGKNTYYARPDIQEKWLTRKMVVQSNKSAAKKMPPIKVVDFRENSIFNTGISYETLVVSDEYYDDLERLFRPESVTMFDITNPNHSESLDKKVQTIVDGEPSLFSDNVSSYYTNYHLISTVVGSLLFIGIFIGIVFFLATGSIIYFKLVTDAVSEKGKFEILFKLGVTEKEIRKIISKQVWPIFVIPLFFGIAHSMAALWGISINLMDNIKYPVLIGTGIYIVCYTAYYFLCINSFTKIVMANKK</sequence>
<keyword evidence="4 6" id="KW-1133">Transmembrane helix</keyword>
<feature type="transmembrane region" description="Helical" evidence="6">
    <location>
        <begin position="238"/>
        <end position="258"/>
    </location>
</feature>
<dbReference type="PANTHER" id="PTHR46795">
    <property type="entry name" value="ABC TRANSPORTER PERMEASE-RELATED-RELATED"/>
    <property type="match status" value="1"/>
</dbReference>
<dbReference type="AlphaFoldDB" id="A0AB37N7U3"/>
<feature type="transmembrane region" description="Helical" evidence="6">
    <location>
        <begin position="28"/>
        <end position="48"/>
    </location>
</feature>
<dbReference type="InterPro" id="IPR003838">
    <property type="entry name" value="ABC3_permease_C"/>
</dbReference>
<feature type="transmembrane region" description="Helical" evidence="6">
    <location>
        <begin position="605"/>
        <end position="627"/>
    </location>
</feature>
<accession>A0AB37N7U3</accession>
<dbReference type="InterPro" id="IPR052536">
    <property type="entry name" value="ABC-4_Integral_Memb_Prot"/>
</dbReference>
<keyword evidence="6" id="KW-0813">Transport</keyword>
<feature type="transmembrane region" description="Helical" evidence="6">
    <location>
        <begin position="540"/>
        <end position="564"/>
    </location>
</feature>
<comment type="subcellular location">
    <subcellularLocation>
        <location evidence="1 6">Cell membrane</location>
        <topology evidence="1 6">Multi-pass membrane protein</topology>
    </subcellularLocation>
</comment>
<dbReference type="EMBL" id="QXKO01000007">
    <property type="protein sequence ID" value="RJZ19239.1"/>
    <property type="molecule type" value="Genomic_DNA"/>
</dbReference>
<comment type="caution">
    <text evidence="8">The sequence shown here is derived from an EMBL/GenBank/DDBJ whole genome shotgun (WGS) entry which is preliminary data.</text>
</comment>
<evidence type="ECO:0000256" key="1">
    <source>
        <dbReference type="ARBA" id="ARBA00004651"/>
    </source>
</evidence>
<feature type="transmembrane region" description="Helical" evidence="6">
    <location>
        <begin position="639"/>
        <end position="661"/>
    </location>
</feature>
<evidence type="ECO:0000256" key="5">
    <source>
        <dbReference type="ARBA" id="ARBA00023136"/>
    </source>
</evidence>
<dbReference type="PIRSF" id="PIRSF018968">
    <property type="entry name" value="ABC_permease_BceB"/>
    <property type="match status" value="1"/>
</dbReference>
<name>A0AB37N7U3_LISMN</name>
<reference evidence="8 9" key="1">
    <citation type="journal article" date="2018" name="BMC Genomics">
        <title>Genes significantly associated with lineage II food isolates of Listeria monocytogenes.</title>
        <authorList>
            <person name="Pirone-Davies C."/>
            <person name="Chen Y."/>
            <person name="Pightling A."/>
            <person name="Ryan G."/>
            <person name="Wang Y."/>
            <person name="Yao K."/>
            <person name="Hoffmann M."/>
            <person name="Allard M.W."/>
        </authorList>
    </citation>
    <scope>NUCLEOTIDE SEQUENCE [LARGE SCALE GENOMIC DNA]</scope>
    <source>
        <strain evidence="8 9">PNUSAL000190</strain>
    </source>
</reference>
<feature type="transmembrane region" description="Helical" evidence="6">
    <location>
        <begin position="302"/>
        <end position="324"/>
    </location>
</feature>